<comment type="caution">
    <text evidence="1">The sequence shown here is derived from an EMBL/GenBank/DDBJ whole genome shotgun (WGS) entry which is preliminary data.</text>
</comment>
<accession>A0A833PC83</accession>
<evidence type="ECO:0008006" key="3">
    <source>
        <dbReference type="Google" id="ProtNLM"/>
    </source>
</evidence>
<dbReference type="Proteomes" id="UP000490535">
    <property type="component" value="Unassembled WGS sequence"/>
</dbReference>
<protein>
    <recommendedName>
        <fullName evidence="3">Alcohol dehydrogenase</fullName>
    </recommendedName>
</protein>
<proteinExistence type="predicted"/>
<dbReference type="AlphaFoldDB" id="A0A833PC83"/>
<name>A0A833PC83_ACIBZ</name>
<dbReference type="Gene3D" id="3.40.50.1970">
    <property type="match status" value="1"/>
</dbReference>
<sequence length="91" mass="10309">MPIHTFKSAHKLVTGFNASKQLAKYCHDLNMSKVLILTDHGILNSGSLTPITDLLQQHILNFQFMQTLLLSLKLKWFCNPKNSLSKINIMA</sequence>
<evidence type="ECO:0000313" key="1">
    <source>
        <dbReference type="EMBL" id="KAF1018772.1"/>
    </source>
</evidence>
<organism evidence="1 2">
    <name type="scientific">Acinetobacter bereziniae</name>
    <name type="common">Acinetobacter genomosp. 10</name>
    <dbReference type="NCBI Taxonomy" id="106648"/>
    <lineage>
        <taxon>Bacteria</taxon>
        <taxon>Pseudomonadati</taxon>
        <taxon>Pseudomonadota</taxon>
        <taxon>Gammaproteobacteria</taxon>
        <taxon>Moraxellales</taxon>
        <taxon>Moraxellaceae</taxon>
        <taxon>Acinetobacter</taxon>
    </lineage>
</organism>
<dbReference type="EMBL" id="WNDP01000162">
    <property type="protein sequence ID" value="KAF1018772.1"/>
    <property type="molecule type" value="Genomic_DNA"/>
</dbReference>
<evidence type="ECO:0000313" key="2">
    <source>
        <dbReference type="Proteomes" id="UP000490535"/>
    </source>
</evidence>
<gene>
    <name evidence="1" type="ORF">GAK29_04130</name>
</gene>
<reference evidence="2" key="1">
    <citation type="journal article" date="2020" name="MBio">
        <title>Horizontal gene transfer to a defensive symbiont with a reduced genome amongst a multipartite beetle microbiome.</title>
        <authorList>
            <person name="Waterworth S.C."/>
            <person name="Florez L.V."/>
            <person name="Rees E.R."/>
            <person name="Hertweck C."/>
            <person name="Kaltenpoth M."/>
            <person name="Kwan J.C."/>
        </authorList>
    </citation>
    <scope>NUCLEOTIDE SEQUENCE [LARGE SCALE GENOMIC DNA]</scope>
</reference>
<dbReference type="SUPFAM" id="SSF56796">
    <property type="entry name" value="Dehydroquinate synthase-like"/>
    <property type="match status" value="1"/>
</dbReference>